<accession>A0A1R2AKP8</accession>
<dbReference type="EMBL" id="MPUH01002460">
    <property type="protein sequence ID" value="OMJ65103.1"/>
    <property type="molecule type" value="Genomic_DNA"/>
</dbReference>
<comment type="caution">
    <text evidence="1">The sequence shown here is derived from an EMBL/GenBank/DDBJ whole genome shotgun (WGS) entry which is preliminary data.</text>
</comment>
<evidence type="ECO:0000313" key="2">
    <source>
        <dbReference type="Proteomes" id="UP000187209"/>
    </source>
</evidence>
<sequence>MFLHLFNNVIIFSNKIRIDAKNDDFQQRDQSKSLQKLSNLEKTVAMHKDISKEIKNTREWKSYSKIKNVPDEKVMVFNYFHRGSEGNQKISRKKINIKASTRFLTHADAEKTSLYEGKNQSFAEIIQITEYLKEKIDNYYLDGARLIELAVDYLQDSNGMWYLLKIKYGKVEKKNREIRRPRMIDNIRKKKLILRPVCNLTIDYNNM</sequence>
<gene>
    <name evidence="1" type="ORF">SteCoe_39294</name>
</gene>
<protein>
    <submittedName>
        <fullName evidence="1">Uncharacterized protein</fullName>
    </submittedName>
</protein>
<evidence type="ECO:0000313" key="1">
    <source>
        <dbReference type="EMBL" id="OMJ65103.1"/>
    </source>
</evidence>
<dbReference type="AlphaFoldDB" id="A0A1R2AKP8"/>
<proteinExistence type="predicted"/>
<dbReference type="OrthoDB" id="322850at2759"/>
<dbReference type="Proteomes" id="UP000187209">
    <property type="component" value="Unassembled WGS sequence"/>
</dbReference>
<organism evidence="1 2">
    <name type="scientific">Stentor coeruleus</name>
    <dbReference type="NCBI Taxonomy" id="5963"/>
    <lineage>
        <taxon>Eukaryota</taxon>
        <taxon>Sar</taxon>
        <taxon>Alveolata</taxon>
        <taxon>Ciliophora</taxon>
        <taxon>Postciliodesmatophora</taxon>
        <taxon>Heterotrichea</taxon>
        <taxon>Heterotrichida</taxon>
        <taxon>Stentoridae</taxon>
        <taxon>Stentor</taxon>
    </lineage>
</organism>
<keyword evidence="2" id="KW-1185">Reference proteome</keyword>
<reference evidence="1 2" key="1">
    <citation type="submission" date="2016-11" db="EMBL/GenBank/DDBJ databases">
        <title>The macronuclear genome of Stentor coeruleus: a giant cell with tiny introns.</title>
        <authorList>
            <person name="Slabodnick M."/>
            <person name="Ruby J.G."/>
            <person name="Reiff S.B."/>
            <person name="Swart E.C."/>
            <person name="Gosai S."/>
            <person name="Prabakaran S."/>
            <person name="Witkowska E."/>
            <person name="Larue G.E."/>
            <person name="Fisher S."/>
            <person name="Freeman R.M."/>
            <person name="Gunawardena J."/>
            <person name="Chu W."/>
            <person name="Stover N.A."/>
            <person name="Gregory B.D."/>
            <person name="Nowacki M."/>
            <person name="Derisi J."/>
            <person name="Roy S.W."/>
            <person name="Marshall W.F."/>
            <person name="Sood P."/>
        </authorList>
    </citation>
    <scope>NUCLEOTIDE SEQUENCE [LARGE SCALE GENOMIC DNA]</scope>
    <source>
        <strain evidence="1">WM001</strain>
    </source>
</reference>
<name>A0A1R2AKP8_9CILI</name>